<dbReference type="SUPFAM" id="SSF56235">
    <property type="entry name" value="N-terminal nucleophile aminohydrolases (Ntn hydrolases)"/>
    <property type="match status" value="1"/>
</dbReference>
<dbReference type="Proteomes" id="UP000486760">
    <property type="component" value="Unassembled WGS sequence"/>
</dbReference>
<organism evidence="4 5">
    <name type="scientific">Billgrantia pellis</name>
    <dbReference type="NCBI Taxonomy" id="2606936"/>
    <lineage>
        <taxon>Bacteria</taxon>
        <taxon>Pseudomonadati</taxon>
        <taxon>Pseudomonadota</taxon>
        <taxon>Gammaproteobacteria</taxon>
        <taxon>Oceanospirillales</taxon>
        <taxon>Halomonadaceae</taxon>
        <taxon>Billgrantia</taxon>
    </lineage>
</organism>
<dbReference type="InterPro" id="IPR051786">
    <property type="entry name" value="ASN_synthetase/amidase"/>
</dbReference>
<reference evidence="4 5" key="1">
    <citation type="submission" date="2019-08" db="EMBL/GenBank/DDBJ databases">
        <title>Bioinformatics analysis of the strain L3 and L5.</title>
        <authorList>
            <person name="Li X."/>
        </authorList>
    </citation>
    <scope>NUCLEOTIDE SEQUENCE [LARGE SCALE GENOMIC DNA]</scope>
    <source>
        <strain evidence="4 5">L5</strain>
    </source>
</reference>
<accession>A0A7V7G2G2</accession>
<evidence type="ECO:0000256" key="2">
    <source>
        <dbReference type="ARBA" id="ARBA00012737"/>
    </source>
</evidence>
<dbReference type="InterPro" id="IPR014729">
    <property type="entry name" value="Rossmann-like_a/b/a_fold"/>
</dbReference>
<dbReference type="EC" id="6.3.5.4" evidence="2"/>
<sequence length="604" mass="69286">MSDFLFSSRRLPPGRLAEELESIYLEDPVIAREYHGDWGSLAVTPSRYTGFAPVESGTHLCVVIGGPVLYFQDNRFLTGGDDQAGTRAIFAHWKEGRMDWSEDLSGPFAILIIDKASRRVTCITDLMMFIPVYRYQRKSWLALGTHVDALAGVCGQEVDFDEASLVDFVLHDVVTFPYSAYRQIRQCHPATKHVYRLRHGETPCLERTPYWLPEETAPFRNLGEAAEALREGLDGYIERVTSPMRRVAQFISGGEDSRVLAAMLPKRLERDSFIFLNSMTREGRIAEKVASASGARFLPDYRDTLHYLIILPEASRLVGSGHQYIHAHALGFHRRHGLADYEAVFGGYVSDTLLKSRSVRKPPLSSYFSFLPQWQLSGETRTQPVESRLFPDHLLQEVTRRRREHFHEVRAMRPQSAHEWFSLWPMTMRLGISNLYSNRRLFRSYEVFMAKEAVKVSAACPARWKLNRRLFLAAFGPYLKRTRFLLHADGRLPAFPWWANFPLHTLLWSVREMARRLGWQRRYQGSWADWKTIMASPEWAMARDGVKPDSLRLPALSAAIASGALQEQGLAVLQRVNLLQTCHQVGNASLRRRKAWRNTSVRVF</sequence>
<evidence type="ECO:0000256" key="3">
    <source>
        <dbReference type="ARBA" id="ARBA00048741"/>
    </source>
</evidence>
<comment type="catalytic activity">
    <reaction evidence="3">
        <text>L-aspartate + L-glutamine + ATP + H2O = L-asparagine + L-glutamate + AMP + diphosphate + H(+)</text>
        <dbReference type="Rhea" id="RHEA:12228"/>
        <dbReference type="ChEBI" id="CHEBI:15377"/>
        <dbReference type="ChEBI" id="CHEBI:15378"/>
        <dbReference type="ChEBI" id="CHEBI:29985"/>
        <dbReference type="ChEBI" id="CHEBI:29991"/>
        <dbReference type="ChEBI" id="CHEBI:30616"/>
        <dbReference type="ChEBI" id="CHEBI:33019"/>
        <dbReference type="ChEBI" id="CHEBI:58048"/>
        <dbReference type="ChEBI" id="CHEBI:58359"/>
        <dbReference type="ChEBI" id="CHEBI:456215"/>
        <dbReference type="EC" id="6.3.5.4"/>
    </reaction>
</comment>
<keyword evidence="5" id="KW-1185">Reference proteome</keyword>
<dbReference type="EMBL" id="VTPY01000001">
    <property type="protein sequence ID" value="KAA0014353.1"/>
    <property type="molecule type" value="Genomic_DNA"/>
</dbReference>
<evidence type="ECO:0000313" key="5">
    <source>
        <dbReference type="Proteomes" id="UP000486760"/>
    </source>
</evidence>
<gene>
    <name evidence="4" type="ORF">F0A17_01480</name>
</gene>
<dbReference type="PANTHER" id="PTHR43284:SF1">
    <property type="entry name" value="ASPARAGINE SYNTHETASE"/>
    <property type="match status" value="1"/>
</dbReference>
<dbReference type="SUPFAM" id="SSF52402">
    <property type="entry name" value="Adenine nucleotide alpha hydrolases-like"/>
    <property type="match status" value="1"/>
</dbReference>
<protein>
    <recommendedName>
        <fullName evidence="2">asparagine synthase (glutamine-hydrolyzing)</fullName>
        <ecNumber evidence="2">6.3.5.4</ecNumber>
    </recommendedName>
</protein>
<proteinExistence type="predicted"/>
<dbReference type="InterPro" id="IPR029055">
    <property type="entry name" value="Ntn_hydrolases_N"/>
</dbReference>
<comment type="pathway">
    <text evidence="1">Amino-acid biosynthesis; L-asparagine biosynthesis; L-asparagine from L-aspartate (L-Gln route): step 1/1.</text>
</comment>
<dbReference type="Gene3D" id="3.40.50.620">
    <property type="entry name" value="HUPs"/>
    <property type="match status" value="1"/>
</dbReference>
<dbReference type="GO" id="GO:0004066">
    <property type="term" value="F:asparagine synthase (glutamine-hydrolyzing) activity"/>
    <property type="evidence" value="ECO:0007669"/>
    <property type="project" value="UniProtKB-EC"/>
</dbReference>
<dbReference type="Gene3D" id="3.60.20.10">
    <property type="entry name" value="Glutamine Phosphoribosylpyrophosphate, subunit 1, domain 1"/>
    <property type="match status" value="1"/>
</dbReference>
<comment type="caution">
    <text evidence="4">The sequence shown here is derived from an EMBL/GenBank/DDBJ whole genome shotgun (WGS) entry which is preliminary data.</text>
</comment>
<dbReference type="RefSeq" id="WP_149326565.1">
    <property type="nucleotide sequence ID" value="NZ_VTPY01000001.1"/>
</dbReference>
<evidence type="ECO:0000256" key="1">
    <source>
        <dbReference type="ARBA" id="ARBA00005187"/>
    </source>
</evidence>
<evidence type="ECO:0000313" key="4">
    <source>
        <dbReference type="EMBL" id="KAA0014353.1"/>
    </source>
</evidence>
<name>A0A7V7G2G2_9GAMM</name>
<dbReference type="PANTHER" id="PTHR43284">
    <property type="entry name" value="ASPARAGINE SYNTHETASE (GLUTAMINE-HYDROLYZING)"/>
    <property type="match status" value="1"/>
</dbReference>
<dbReference type="AlphaFoldDB" id="A0A7V7G2G2"/>